<dbReference type="UniPathway" id="UPA00988"/>
<organism evidence="3 4">
    <name type="scientific">Piloderma croceum (strain F 1598)</name>
    <dbReference type="NCBI Taxonomy" id="765440"/>
    <lineage>
        <taxon>Eukaryota</taxon>
        <taxon>Fungi</taxon>
        <taxon>Dikarya</taxon>
        <taxon>Basidiomycota</taxon>
        <taxon>Agaricomycotina</taxon>
        <taxon>Agaricomycetes</taxon>
        <taxon>Agaricomycetidae</taxon>
        <taxon>Atheliales</taxon>
        <taxon>Atheliaceae</taxon>
        <taxon>Piloderma</taxon>
    </lineage>
</organism>
<gene>
    <name evidence="3" type="ORF">PILCRDRAFT_826981</name>
</gene>
<dbReference type="GO" id="GO:0033588">
    <property type="term" value="C:elongator holoenzyme complex"/>
    <property type="evidence" value="ECO:0007669"/>
    <property type="project" value="InterPro"/>
</dbReference>
<reference evidence="3 4" key="1">
    <citation type="submission" date="2014-04" db="EMBL/GenBank/DDBJ databases">
        <authorList>
            <consortium name="DOE Joint Genome Institute"/>
            <person name="Kuo A."/>
            <person name="Tarkka M."/>
            <person name="Buscot F."/>
            <person name="Kohler A."/>
            <person name="Nagy L.G."/>
            <person name="Floudas D."/>
            <person name="Copeland A."/>
            <person name="Barry K.W."/>
            <person name="Cichocki N."/>
            <person name="Veneault-Fourrey C."/>
            <person name="LaButti K."/>
            <person name="Lindquist E.A."/>
            <person name="Lipzen A."/>
            <person name="Lundell T."/>
            <person name="Morin E."/>
            <person name="Murat C."/>
            <person name="Sun H."/>
            <person name="Tunlid A."/>
            <person name="Henrissat B."/>
            <person name="Grigoriev I.V."/>
            <person name="Hibbett D.S."/>
            <person name="Martin F."/>
            <person name="Nordberg H.P."/>
            <person name="Cantor M.N."/>
            <person name="Hua S.X."/>
        </authorList>
    </citation>
    <scope>NUCLEOTIDE SEQUENCE [LARGE SCALE GENOMIC DNA]</scope>
    <source>
        <strain evidence="3 4">F 1598</strain>
    </source>
</reference>
<protein>
    <recommendedName>
        <fullName evidence="5">Elongator complex protein 5</fullName>
    </recommendedName>
</protein>
<reference evidence="4" key="2">
    <citation type="submission" date="2015-01" db="EMBL/GenBank/DDBJ databases">
        <title>Evolutionary Origins and Diversification of the Mycorrhizal Mutualists.</title>
        <authorList>
            <consortium name="DOE Joint Genome Institute"/>
            <consortium name="Mycorrhizal Genomics Consortium"/>
            <person name="Kohler A."/>
            <person name="Kuo A."/>
            <person name="Nagy L.G."/>
            <person name="Floudas D."/>
            <person name="Copeland A."/>
            <person name="Barry K.W."/>
            <person name="Cichocki N."/>
            <person name="Veneault-Fourrey C."/>
            <person name="LaButti K."/>
            <person name="Lindquist E.A."/>
            <person name="Lipzen A."/>
            <person name="Lundell T."/>
            <person name="Morin E."/>
            <person name="Murat C."/>
            <person name="Riley R."/>
            <person name="Ohm R."/>
            <person name="Sun H."/>
            <person name="Tunlid A."/>
            <person name="Henrissat B."/>
            <person name="Grigoriev I.V."/>
            <person name="Hibbett D.S."/>
            <person name="Martin F."/>
        </authorList>
    </citation>
    <scope>NUCLEOTIDE SEQUENCE [LARGE SCALE GENOMIC DNA]</scope>
    <source>
        <strain evidence="4">F 1598</strain>
    </source>
</reference>
<dbReference type="InParanoid" id="A0A0C3BEE2"/>
<sequence>MTRWKTIAAKSNLNLATHLTSNSLVFVDVSAAFDTGLDSKQPALRSIYEMTSAELTGQQEGASMMVILDDISSLEWTGVSLLDLIRFIRALRSLCLKSNASLIIRHHVVTPTEPDDLLRQLLQICTYHMDVQPLSSGRSGAVSGEIALHAGPSVDDPDFPLIPRSAAVQYRLTDTGAVFFGRGTGGGVL</sequence>
<dbReference type="HOGENOM" id="CLU_073399_1_0_1"/>
<dbReference type="Gene3D" id="3.40.50.300">
    <property type="entry name" value="P-loop containing nucleotide triphosphate hydrolases"/>
    <property type="match status" value="1"/>
</dbReference>
<comment type="similarity">
    <text evidence="2">Belongs to the ELP6 family.</text>
</comment>
<dbReference type="PANTHER" id="PTHR16184">
    <property type="entry name" value="ELONGATOR COMPLEX PROTEIN 6"/>
    <property type="match status" value="1"/>
</dbReference>
<dbReference type="GO" id="GO:0002098">
    <property type="term" value="P:tRNA wobble uridine modification"/>
    <property type="evidence" value="ECO:0007669"/>
    <property type="project" value="InterPro"/>
</dbReference>
<keyword evidence="4" id="KW-1185">Reference proteome</keyword>
<dbReference type="Pfam" id="PF09807">
    <property type="entry name" value="ELP6"/>
    <property type="match status" value="1"/>
</dbReference>
<evidence type="ECO:0000313" key="3">
    <source>
        <dbReference type="EMBL" id="KIM75682.1"/>
    </source>
</evidence>
<evidence type="ECO:0008006" key="5">
    <source>
        <dbReference type="Google" id="ProtNLM"/>
    </source>
</evidence>
<evidence type="ECO:0000256" key="1">
    <source>
        <dbReference type="ARBA" id="ARBA00005043"/>
    </source>
</evidence>
<accession>A0A0C3BEE2</accession>
<comment type="pathway">
    <text evidence="1">tRNA modification; 5-methoxycarbonylmethyl-2-thiouridine-tRNA biosynthesis.</text>
</comment>
<dbReference type="OrthoDB" id="9995306at2759"/>
<dbReference type="InterPro" id="IPR018627">
    <property type="entry name" value="ELP6"/>
</dbReference>
<dbReference type="Proteomes" id="UP000054166">
    <property type="component" value="Unassembled WGS sequence"/>
</dbReference>
<proteinExistence type="inferred from homology"/>
<evidence type="ECO:0000256" key="2">
    <source>
        <dbReference type="ARBA" id="ARBA00008837"/>
    </source>
</evidence>
<dbReference type="InterPro" id="IPR027417">
    <property type="entry name" value="P-loop_NTPase"/>
</dbReference>
<dbReference type="STRING" id="765440.A0A0C3BEE2"/>
<dbReference type="EMBL" id="KN833043">
    <property type="protein sequence ID" value="KIM75682.1"/>
    <property type="molecule type" value="Genomic_DNA"/>
</dbReference>
<evidence type="ECO:0000313" key="4">
    <source>
        <dbReference type="Proteomes" id="UP000054166"/>
    </source>
</evidence>
<dbReference type="AlphaFoldDB" id="A0A0C3BEE2"/>
<name>A0A0C3BEE2_PILCF</name>
<dbReference type="PANTHER" id="PTHR16184:SF6">
    <property type="entry name" value="ELONGATOR COMPLEX PROTEIN 6"/>
    <property type="match status" value="1"/>
</dbReference>